<dbReference type="RefSeq" id="WP_142854129.1">
    <property type="nucleotide sequence ID" value="NZ_FXWW01000004.1"/>
</dbReference>
<protein>
    <submittedName>
        <fullName evidence="2">Uncharacterized protein</fullName>
    </submittedName>
</protein>
<evidence type="ECO:0000256" key="1">
    <source>
        <dbReference type="SAM" id="MobiDB-lite"/>
    </source>
</evidence>
<feature type="compositionally biased region" description="Pro residues" evidence="1">
    <location>
        <begin position="156"/>
        <end position="167"/>
    </location>
</feature>
<reference evidence="2 3" key="1">
    <citation type="submission" date="2019-06" db="EMBL/GenBank/DDBJ databases">
        <title>A novel species of marine bacteria.</title>
        <authorList>
            <person name="Wang Y."/>
        </authorList>
    </citation>
    <scope>NUCLEOTIDE SEQUENCE [LARGE SCALE GENOMIC DNA]</scope>
    <source>
        <strain evidence="2 3">MA1-10</strain>
    </source>
</reference>
<dbReference type="OrthoDB" id="7703491at2"/>
<dbReference type="Proteomes" id="UP000315816">
    <property type="component" value="Unassembled WGS sequence"/>
</dbReference>
<dbReference type="EMBL" id="VICH01000008">
    <property type="protein sequence ID" value="TQV66832.1"/>
    <property type="molecule type" value="Genomic_DNA"/>
</dbReference>
<gene>
    <name evidence="2" type="ORF">FIL88_12110</name>
</gene>
<comment type="caution">
    <text evidence="2">The sequence shown here is derived from an EMBL/GenBank/DDBJ whole genome shotgun (WGS) entry which is preliminary data.</text>
</comment>
<feature type="region of interest" description="Disordered" evidence="1">
    <location>
        <begin position="142"/>
        <end position="183"/>
    </location>
</feature>
<proteinExistence type="predicted"/>
<evidence type="ECO:0000313" key="2">
    <source>
        <dbReference type="EMBL" id="TQV66832.1"/>
    </source>
</evidence>
<name>A0A545SPB8_9RHOB</name>
<sequence length="298" mass="31659">MNQADIIDRLEQIAEGAIARRGRSIALKQDTADARRHAAVAGLQATILPRFVRFSNAQNDSATLSVNNGRVAEITDVTINGTIENLADATALQIAEVLMKVCTREGVELDSSAPNDADDIATKGIYASDIKAAFEEISVDAPAEEQAPVQETATPEEPPTVAPPPPPEPEESPAEPEKAAGKSVSGLAADFFASVTKIGDQRVLVAHDDKSVAGPDGILTQNIDVVQQLMDDLSAWEDDSDHGGTAPQLVIMRSQSQDMPSLTICRDSDATAMTAHPTRKLGSVVQLWKTLTTQQKSS</sequence>
<keyword evidence="3" id="KW-1185">Reference proteome</keyword>
<dbReference type="AlphaFoldDB" id="A0A545SPB8"/>
<evidence type="ECO:0000313" key="3">
    <source>
        <dbReference type="Proteomes" id="UP000315816"/>
    </source>
</evidence>
<organism evidence="2 3">
    <name type="scientific">Aliiroseovarius halocynthiae</name>
    <dbReference type="NCBI Taxonomy" id="985055"/>
    <lineage>
        <taxon>Bacteria</taxon>
        <taxon>Pseudomonadati</taxon>
        <taxon>Pseudomonadota</taxon>
        <taxon>Alphaproteobacteria</taxon>
        <taxon>Rhodobacterales</taxon>
        <taxon>Paracoccaceae</taxon>
        <taxon>Aliiroseovarius</taxon>
    </lineage>
</organism>
<accession>A0A545SPB8</accession>